<keyword evidence="1" id="KW-0812">Transmembrane</keyword>
<dbReference type="Proteomes" id="UP000722485">
    <property type="component" value="Unassembled WGS sequence"/>
</dbReference>
<dbReference type="Pfam" id="PF14832">
    <property type="entry name" value="Tautomerase_3"/>
    <property type="match status" value="1"/>
</dbReference>
<sequence length="149" mass="16897">MPLWLVYHPPAAFSTEEAKKSFAEDVTNVYMSFLGLPSFYVVVQFVLVSPSTQFVGATTRDIPFIRITIDHVAVHTNDNADAHRNLTSRIDATLKPHIEDQGYDWEYTVNETPRGLWKINGLIPPPHKSAAEQLWVREDKPVMYEGGQV</sequence>
<evidence type="ECO:0000256" key="1">
    <source>
        <dbReference type="SAM" id="Phobius"/>
    </source>
</evidence>
<comment type="caution">
    <text evidence="3">The sequence shown here is derived from an EMBL/GenBank/DDBJ whole genome shotgun (WGS) entry which is preliminary data.</text>
</comment>
<gene>
    <name evidence="3" type="ORF">G7Z17_g294</name>
</gene>
<dbReference type="OrthoDB" id="2129288at2759"/>
<dbReference type="EMBL" id="JAANBB010000002">
    <property type="protein sequence ID" value="KAF7557922.1"/>
    <property type="molecule type" value="Genomic_DNA"/>
</dbReference>
<accession>A0A9P5HLU2</accession>
<dbReference type="AlphaFoldDB" id="A0A9P5HLU2"/>
<organism evidence="3 4">
    <name type="scientific">Cylindrodendrum hubeiense</name>
    <dbReference type="NCBI Taxonomy" id="595255"/>
    <lineage>
        <taxon>Eukaryota</taxon>
        <taxon>Fungi</taxon>
        <taxon>Dikarya</taxon>
        <taxon>Ascomycota</taxon>
        <taxon>Pezizomycotina</taxon>
        <taxon>Sordariomycetes</taxon>
        <taxon>Hypocreomycetidae</taxon>
        <taxon>Hypocreales</taxon>
        <taxon>Nectriaceae</taxon>
        <taxon>Cylindrodendrum</taxon>
    </lineage>
</organism>
<dbReference type="Gene3D" id="3.30.429.10">
    <property type="entry name" value="Macrophage Migration Inhibitory Factor"/>
    <property type="match status" value="1"/>
</dbReference>
<dbReference type="InterPro" id="IPR028116">
    <property type="entry name" value="Cis-CaaD-like"/>
</dbReference>
<dbReference type="SUPFAM" id="SSF55331">
    <property type="entry name" value="Tautomerase/MIF"/>
    <property type="match status" value="1"/>
</dbReference>
<keyword evidence="1" id="KW-0472">Membrane</keyword>
<feature type="transmembrane region" description="Helical" evidence="1">
    <location>
        <begin position="29"/>
        <end position="48"/>
    </location>
</feature>
<proteinExistence type="predicted"/>
<evidence type="ECO:0000313" key="3">
    <source>
        <dbReference type="EMBL" id="KAF7557922.1"/>
    </source>
</evidence>
<keyword evidence="1" id="KW-1133">Transmembrane helix</keyword>
<protein>
    <recommendedName>
        <fullName evidence="2">Tautomerase cis-CaaD-like domain-containing protein</fullName>
    </recommendedName>
</protein>
<dbReference type="InterPro" id="IPR014347">
    <property type="entry name" value="Tautomerase/MIF_sf"/>
</dbReference>
<name>A0A9P5HLU2_9HYPO</name>
<feature type="domain" description="Tautomerase cis-CaaD-like" evidence="2">
    <location>
        <begin position="1"/>
        <end position="140"/>
    </location>
</feature>
<keyword evidence="4" id="KW-1185">Reference proteome</keyword>
<evidence type="ECO:0000313" key="4">
    <source>
        <dbReference type="Proteomes" id="UP000722485"/>
    </source>
</evidence>
<reference evidence="3" key="1">
    <citation type="submission" date="2020-03" db="EMBL/GenBank/DDBJ databases">
        <title>Draft Genome Sequence of Cylindrodendrum hubeiense.</title>
        <authorList>
            <person name="Buettner E."/>
            <person name="Kellner H."/>
        </authorList>
    </citation>
    <scope>NUCLEOTIDE SEQUENCE</scope>
    <source>
        <strain evidence="3">IHI 201604</strain>
    </source>
</reference>
<evidence type="ECO:0000259" key="2">
    <source>
        <dbReference type="Pfam" id="PF14832"/>
    </source>
</evidence>